<proteinExistence type="predicted"/>
<organism evidence="1 2">
    <name type="scientific">Kineosporia corallincola</name>
    <dbReference type="NCBI Taxonomy" id="2835133"/>
    <lineage>
        <taxon>Bacteria</taxon>
        <taxon>Bacillati</taxon>
        <taxon>Actinomycetota</taxon>
        <taxon>Actinomycetes</taxon>
        <taxon>Kineosporiales</taxon>
        <taxon>Kineosporiaceae</taxon>
        <taxon>Kineosporia</taxon>
    </lineage>
</organism>
<sequence length="151" mass="16196">MMTDPTVFAAAFAALFAAHQVGDHWVQTDHEAVTKGKPGCAGHFACASHVVNLAVTKLVFLTVLMLATGLRPHVGFLALGLVIDGASHYWADRRHTLAWLADLIPGKSKFYRLGAPRPGHDDNPSIGTGAYALDQSWHIGWLFVAALIISA</sequence>
<reference evidence="1 2" key="1">
    <citation type="submission" date="2021-05" db="EMBL/GenBank/DDBJ databases">
        <title>Kineosporia and Streptomyces sp. nov. two new marine actinobacteria isolated from Coral.</title>
        <authorList>
            <person name="Buangrab K."/>
            <person name="Sutthacheep M."/>
            <person name="Yeemin T."/>
            <person name="Harunari E."/>
            <person name="Igarashi Y."/>
            <person name="Kanchanasin P."/>
            <person name="Tanasupawat S."/>
            <person name="Phongsopitanun W."/>
        </authorList>
    </citation>
    <scope>NUCLEOTIDE SEQUENCE [LARGE SCALE GENOMIC DNA]</scope>
    <source>
        <strain evidence="1 2">J2-2</strain>
    </source>
</reference>
<dbReference type="Proteomes" id="UP001197247">
    <property type="component" value="Unassembled WGS sequence"/>
</dbReference>
<gene>
    <name evidence="1" type="ORF">KIH74_20630</name>
</gene>
<comment type="caution">
    <text evidence="1">The sequence shown here is derived from an EMBL/GenBank/DDBJ whole genome shotgun (WGS) entry which is preliminary data.</text>
</comment>
<keyword evidence="2" id="KW-1185">Reference proteome</keyword>
<dbReference type="EMBL" id="JAHBAY010000008">
    <property type="protein sequence ID" value="MBT0771356.1"/>
    <property type="molecule type" value="Genomic_DNA"/>
</dbReference>
<evidence type="ECO:0000313" key="1">
    <source>
        <dbReference type="EMBL" id="MBT0771356.1"/>
    </source>
</evidence>
<accession>A0ABS5TMF4</accession>
<name>A0ABS5TMF4_9ACTN</name>
<evidence type="ECO:0000313" key="2">
    <source>
        <dbReference type="Proteomes" id="UP001197247"/>
    </source>
</evidence>
<protein>
    <submittedName>
        <fullName evidence="1">DUF3307 domain-containing protein</fullName>
    </submittedName>
</protein>
<dbReference type="RefSeq" id="WP_214157644.1">
    <property type="nucleotide sequence ID" value="NZ_JAHBAY010000008.1"/>
</dbReference>